<keyword evidence="6" id="KW-0809">Transit peptide</keyword>
<dbReference type="Pfam" id="PF02803">
    <property type="entry name" value="Thiolase_C"/>
    <property type="match status" value="1"/>
</dbReference>
<evidence type="ECO:0000259" key="11">
    <source>
        <dbReference type="Pfam" id="PF00108"/>
    </source>
</evidence>
<dbReference type="InterPro" id="IPR002155">
    <property type="entry name" value="Thiolase"/>
</dbReference>
<dbReference type="InterPro" id="IPR020615">
    <property type="entry name" value="Thiolase_acyl_enz_int_AS"/>
</dbReference>
<dbReference type="PROSITE" id="PS00098">
    <property type="entry name" value="THIOLASE_1"/>
    <property type="match status" value="1"/>
</dbReference>
<dbReference type="Proteomes" id="UP000233767">
    <property type="component" value="Unassembled WGS sequence"/>
</dbReference>
<dbReference type="PIRSF" id="PIRSF000429">
    <property type="entry name" value="Ac-CoA_Ac_transf"/>
    <property type="match status" value="1"/>
</dbReference>
<feature type="active site" description="Proton acceptor" evidence="9">
    <location>
        <position position="348"/>
    </location>
</feature>
<dbReference type="PANTHER" id="PTHR18919:SF156">
    <property type="entry name" value="ACETYL-COA ACETYLTRANSFERASE, MITOCHONDRIAL"/>
    <property type="match status" value="1"/>
</dbReference>
<dbReference type="InterPro" id="IPR020617">
    <property type="entry name" value="Thiolase_C"/>
</dbReference>
<dbReference type="RefSeq" id="WP_101472538.1">
    <property type="nucleotide sequence ID" value="NZ_PJND01000009.1"/>
</dbReference>
<evidence type="ECO:0000256" key="7">
    <source>
        <dbReference type="ARBA" id="ARBA00022958"/>
    </source>
</evidence>
<proteinExistence type="inferred from homology"/>
<feature type="active site" description="Proton acceptor" evidence="9">
    <location>
        <position position="378"/>
    </location>
</feature>
<dbReference type="GO" id="GO:0046872">
    <property type="term" value="F:metal ion binding"/>
    <property type="evidence" value="ECO:0007669"/>
    <property type="project" value="UniProtKB-KW"/>
</dbReference>
<accession>A0A497TZX7</accession>
<protein>
    <recommendedName>
        <fullName evidence="3">acetyl-CoA C-acetyltransferase</fullName>
        <ecNumber evidence="3">2.3.1.9</ecNumber>
    </recommendedName>
</protein>
<reference evidence="13 15" key="1">
    <citation type="submission" date="2017-12" db="EMBL/GenBank/DDBJ databases">
        <title>Genomic Encyclopedia of Type Strains, Phase III (KMG-III): the genomes of soil and plant-associated and newly described type strains.</title>
        <authorList>
            <person name="Whitman W."/>
        </authorList>
    </citation>
    <scope>NUCLEOTIDE SEQUENCE [LARGE SCALE GENOMIC DNA]</scope>
    <source>
        <strain evidence="13 15">IP-10</strain>
    </source>
</reference>
<comment type="similarity">
    <text evidence="1 10">Belongs to the thiolase-like superfamily. Thiolase family.</text>
</comment>
<dbReference type="InterPro" id="IPR020613">
    <property type="entry name" value="Thiolase_CS"/>
</dbReference>
<evidence type="ECO:0000313" key="13">
    <source>
        <dbReference type="EMBL" id="PKW20507.1"/>
    </source>
</evidence>
<evidence type="ECO:0000256" key="1">
    <source>
        <dbReference type="ARBA" id="ARBA00010982"/>
    </source>
</evidence>
<evidence type="ECO:0000256" key="4">
    <source>
        <dbReference type="ARBA" id="ARBA00022679"/>
    </source>
</evidence>
<dbReference type="EMBL" id="PJND01000009">
    <property type="protein sequence ID" value="PKW20507.1"/>
    <property type="molecule type" value="Genomic_DNA"/>
</dbReference>
<dbReference type="EMBL" id="RCCB01000013">
    <property type="protein sequence ID" value="RLJ23950.1"/>
    <property type="molecule type" value="Genomic_DNA"/>
</dbReference>
<keyword evidence="7" id="KW-0630">Potassium</keyword>
<evidence type="ECO:0000259" key="12">
    <source>
        <dbReference type="Pfam" id="PF02803"/>
    </source>
</evidence>
<dbReference type="GO" id="GO:0003985">
    <property type="term" value="F:acetyl-CoA C-acetyltransferase activity"/>
    <property type="evidence" value="ECO:0007669"/>
    <property type="project" value="UniProtKB-EC"/>
</dbReference>
<keyword evidence="5" id="KW-0479">Metal-binding</keyword>
<dbReference type="CDD" id="cd00751">
    <property type="entry name" value="thiolase"/>
    <property type="match status" value="1"/>
</dbReference>
<dbReference type="NCBIfam" id="TIGR01930">
    <property type="entry name" value="AcCoA-C-Actrans"/>
    <property type="match status" value="1"/>
</dbReference>
<sequence length="392" mass="40893">MNKKVVIVSAARTPIGSFMGALSTVSAPQLGAVAIKGALDKINLDPKLIDEVLMGNVVQAGVGQAPARQAALYAGLPDSVIATTVNKVCASGMKAVMMGAQSIISGDAEIIVAGGMENMSMIPHYLHLRNGHKFGPASMIDGMQKDGLTDAYDNNAMGVCADLCATEYKISREEQDQFAIQSYERSAKAWDAGKFDNEVVPVAVPQRKGDPIMVTKDEEYTNVKLDKIPSLNPAFTKEGTVTAANASTINDGAGAVVLMSEEKAKALGLKPLAYIKSYADAAQEPKWFTTSPAKALPKALDKAGIAINDVDFFEFNEAFSVVGLANAKILGLDNNKVNVNGGAVSLGHPLGCSGVRIIITLLNVLEQNNAKIGAAAICNGGGGASAIVIERA</sequence>
<reference evidence="14 16" key="2">
    <citation type="submission" date="2018-10" db="EMBL/GenBank/DDBJ databases">
        <title>Genomic Encyclopedia of Archaeal and Bacterial Type Strains, Phase II (KMG-II): from individual species to whole genera.</title>
        <authorList>
            <person name="Goeker M."/>
        </authorList>
    </citation>
    <scope>NUCLEOTIDE SEQUENCE [LARGE SCALE GENOMIC DNA]</scope>
    <source>
        <strain evidence="14 16">DSM 21886</strain>
    </source>
</reference>
<evidence type="ECO:0000256" key="8">
    <source>
        <dbReference type="ARBA" id="ARBA00023315"/>
    </source>
</evidence>
<dbReference type="InterPro" id="IPR020610">
    <property type="entry name" value="Thiolase_AS"/>
</dbReference>
<feature type="domain" description="Thiolase C-terminal" evidence="12">
    <location>
        <begin position="269"/>
        <end position="391"/>
    </location>
</feature>
<evidence type="ECO:0000313" key="14">
    <source>
        <dbReference type="EMBL" id="RLJ23950.1"/>
    </source>
</evidence>
<evidence type="ECO:0000313" key="16">
    <source>
        <dbReference type="Proteomes" id="UP000275027"/>
    </source>
</evidence>
<keyword evidence="15" id="KW-1185">Reference proteome</keyword>
<dbReference type="SUPFAM" id="SSF53901">
    <property type="entry name" value="Thiolase-like"/>
    <property type="match status" value="2"/>
</dbReference>
<dbReference type="EC" id="2.3.1.9" evidence="3"/>
<keyword evidence="8 10" id="KW-0012">Acyltransferase</keyword>
<name>A0A497TZX7_9FLAO</name>
<comment type="subunit">
    <text evidence="2">Homotetramer.</text>
</comment>
<evidence type="ECO:0000256" key="3">
    <source>
        <dbReference type="ARBA" id="ARBA00012705"/>
    </source>
</evidence>
<organism evidence="14 16">
    <name type="scientific">Flavobacterium lindanitolerans</name>
    <dbReference type="NCBI Taxonomy" id="428988"/>
    <lineage>
        <taxon>Bacteria</taxon>
        <taxon>Pseudomonadati</taxon>
        <taxon>Bacteroidota</taxon>
        <taxon>Flavobacteriia</taxon>
        <taxon>Flavobacteriales</taxon>
        <taxon>Flavobacteriaceae</taxon>
        <taxon>Flavobacterium</taxon>
    </lineage>
</organism>
<dbReference type="PROSITE" id="PS00737">
    <property type="entry name" value="THIOLASE_2"/>
    <property type="match status" value="1"/>
</dbReference>
<dbReference type="AlphaFoldDB" id="A0A497TZX7"/>
<dbReference type="Gene3D" id="3.40.47.10">
    <property type="match status" value="1"/>
</dbReference>
<comment type="caution">
    <text evidence="14">The sequence shown here is derived from an EMBL/GenBank/DDBJ whole genome shotgun (WGS) entry which is preliminary data.</text>
</comment>
<evidence type="ECO:0000256" key="9">
    <source>
        <dbReference type="PIRSR" id="PIRSR000429-1"/>
    </source>
</evidence>
<dbReference type="FunFam" id="3.40.47.10:FF:000007">
    <property type="entry name" value="acetyl-CoA acetyltransferase, mitochondrial"/>
    <property type="match status" value="1"/>
</dbReference>
<gene>
    <name evidence="13" type="ORF">B0G92_2650</name>
    <name evidence="14" type="ORF">CLV50_2660</name>
</gene>
<dbReference type="PANTHER" id="PTHR18919">
    <property type="entry name" value="ACETYL-COA C-ACYLTRANSFERASE"/>
    <property type="match status" value="1"/>
</dbReference>
<dbReference type="InterPro" id="IPR020616">
    <property type="entry name" value="Thiolase_N"/>
</dbReference>
<feature type="active site" description="Acyl-thioester intermediate" evidence="9">
    <location>
        <position position="89"/>
    </location>
</feature>
<feature type="domain" description="Thiolase N-terminal" evidence="11">
    <location>
        <begin position="5"/>
        <end position="262"/>
    </location>
</feature>
<evidence type="ECO:0000256" key="10">
    <source>
        <dbReference type="RuleBase" id="RU003557"/>
    </source>
</evidence>
<dbReference type="PROSITE" id="PS00099">
    <property type="entry name" value="THIOLASE_3"/>
    <property type="match status" value="1"/>
</dbReference>
<evidence type="ECO:0000256" key="2">
    <source>
        <dbReference type="ARBA" id="ARBA00011881"/>
    </source>
</evidence>
<evidence type="ECO:0000256" key="5">
    <source>
        <dbReference type="ARBA" id="ARBA00022723"/>
    </source>
</evidence>
<dbReference type="InterPro" id="IPR016039">
    <property type="entry name" value="Thiolase-like"/>
</dbReference>
<evidence type="ECO:0000256" key="6">
    <source>
        <dbReference type="ARBA" id="ARBA00022946"/>
    </source>
</evidence>
<dbReference type="Proteomes" id="UP000275027">
    <property type="component" value="Unassembled WGS sequence"/>
</dbReference>
<dbReference type="Pfam" id="PF00108">
    <property type="entry name" value="Thiolase_N"/>
    <property type="match status" value="1"/>
</dbReference>
<evidence type="ECO:0000313" key="15">
    <source>
        <dbReference type="Proteomes" id="UP000233767"/>
    </source>
</evidence>
<dbReference type="GO" id="GO:0006635">
    <property type="term" value="P:fatty acid beta-oxidation"/>
    <property type="evidence" value="ECO:0007669"/>
    <property type="project" value="TreeGrafter"/>
</dbReference>
<keyword evidence="4 10" id="KW-0808">Transferase</keyword>